<dbReference type="AlphaFoldDB" id="A0A2S8SA18"/>
<dbReference type="EMBL" id="PVEP01000002">
    <property type="protein sequence ID" value="PQV57589.1"/>
    <property type="molecule type" value="Genomic_DNA"/>
</dbReference>
<dbReference type="Proteomes" id="UP000238338">
    <property type="component" value="Unassembled WGS sequence"/>
</dbReference>
<accession>A0A2S8SA18</accession>
<dbReference type="Gene3D" id="2.40.50.90">
    <property type="match status" value="1"/>
</dbReference>
<gene>
    <name evidence="2" type="ORF">LX70_01395</name>
</gene>
<evidence type="ECO:0000313" key="2">
    <source>
        <dbReference type="EMBL" id="PQV57589.1"/>
    </source>
</evidence>
<dbReference type="InterPro" id="IPR016071">
    <property type="entry name" value="Staphylococal_nuclease_OB-fold"/>
</dbReference>
<dbReference type="InterPro" id="IPR002071">
    <property type="entry name" value="Thermonucl_AS"/>
</dbReference>
<name>A0A2S8SA18_9RHOB</name>
<dbReference type="PROSITE" id="PS01123">
    <property type="entry name" value="TNASE_1"/>
    <property type="match status" value="1"/>
</dbReference>
<dbReference type="Pfam" id="PF00565">
    <property type="entry name" value="SNase"/>
    <property type="match status" value="1"/>
</dbReference>
<organism evidence="2 3">
    <name type="scientific">Albidovulum denitrificans</name>
    <dbReference type="NCBI Taxonomy" id="404881"/>
    <lineage>
        <taxon>Bacteria</taxon>
        <taxon>Pseudomonadati</taxon>
        <taxon>Pseudomonadota</taxon>
        <taxon>Alphaproteobacteria</taxon>
        <taxon>Rhodobacterales</taxon>
        <taxon>Paracoccaceae</taxon>
        <taxon>Albidovulum</taxon>
    </lineage>
</organism>
<dbReference type="RefSeq" id="WP_105513827.1">
    <property type="nucleotide sequence ID" value="NZ_PVEP01000002.1"/>
</dbReference>
<protein>
    <submittedName>
        <fullName evidence="2">Nuclease-like protein</fullName>
    </submittedName>
</protein>
<evidence type="ECO:0000313" key="3">
    <source>
        <dbReference type="Proteomes" id="UP000238338"/>
    </source>
</evidence>
<feature type="domain" description="TNase-like" evidence="1">
    <location>
        <begin position="65"/>
        <end position="141"/>
    </location>
</feature>
<dbReference type="InterPro" id="IPR035437">
    <property type="entry name" value="SNase_OB-fold_sf"/>
</dbReference>
<proteinExistence type="predicted"/>
<dbReference type="GO" id="GO:0003676">
    <property type="term" value="F:nucleic acid binding"/>
    <property type="evidence" value="ECO:0007669"/>
    <property type="project" value="InterPro"/>
</dbReference>
<dbReference type="SUPFAM" id="SSF50199">
    <property type="entry name" value="Staphylococcal nuclease"/>
    <property type="match status" value="1"/>
</dbReference>
<evidence type="ECO:0000259" key="1">
    <source>
        <dbReference type="Pfam" id="PF00565"/>
    </source>
</evidence>
<dbReference type="OrthoDB" id="9792155at2"/>
<comment type="caution">
    <text evidence="2">The sequence shown here is derived from an EMBL/GenBank/DDBJ whole genome shotgun (WGS) entry which is preliminary data.</text>
</comment>
<dbReference type="GO" id="GO:0004518">
    <property type="term" value="F:nuclease activity"/>
    <property type="evidence" value="ECO:0007669"/>
    <property type="project" value="InterPro"/>
</dbReference>
<reference evidence="2 3" key="1">
    <citation type="submission" date="2018-02" db="EMBL/GenBank/DDBJ databases">
        <title>Genomic Encyclopedia of Archaeal and Bacterial Type Strains, Phase II (KMG-II): from individual species to whole genera.</title>
        <authorList>
            <person name="Goeker M."/>
        </authorList>
    </citation>
    <scope>NUCLEOTIDE SEQUENCE [LARGE SCALE GENOMIC DNA]</scope>
    <source>
        <strain evidence="2 3">DSM 18921</strain>
    </source>
</reference>
<sequence length="150" mass="15657">MRRRSPLDRLLRVLMGASFALGIGLPALSFANGTLKPHEGCAVILVVDGDTVKMLCPGEGIVTARLLGLDTPEIFSPGCLGELGKGLMATARLNAALFSAAHIAETGAKTDRYGRRLVTLRLDGADVAPAMIAAGLARPYAGGRREGWCA</sequence>
<keyword evidence="3" id="KW-1185">Reference proteome</keyword>